<name>A0A4Q9FR08_9FLAO</name>
<feature type="signal peptide" evidence="1">
    <location>
        <begin position="1"/>
        <end position="18"/>
    </location>
</feature>
<dbReference type="AlphaFoldDB" id="A0A4Q9FR08"/>
<reference evidence="2 3" key="1">
    <citation type="journal article" date="2015" name="Int. J. Syst. Evol. Microbiol.">
        <title>Hyunsoonleella pacifica sp. nov., isolated from seawater of South Pacific Gyre.</title>
        <authorList>
            <person name="Gao X."/>
            <person name="Zhang Z."/>
            <person name="Dai X."/>
            <person name="Zhang X.H."/>
        </authorList>
    </citation>
    <scope>NUCLEOTIDE SEQUENCE [LARGE SCALE GENOMIC DNA]</scope>
    <source>
        <strain evidence="2 3">SW033</strain>
    </source>
</reference>
<evidence type="ECO:0008006" key="4">
    <source>
        <dbReference type="Google" id="ProtNLM"/>
    </source>
</evidence>
<protein>
    <recommendedName>
        <fullName evidence="4">GLPGLI family protein</fullName>
    </recommendedName>
</protein>
<keyword evidence="3" id="KW-1185">Reference proteome</keyword>
<dbReference type="RefSeq" id="WP_130936682.1">
    <property type="nucleotide sequence ID" value="NZ_BMEE01000002.1"/>
</dbReference>
<accession>A0A4Q9FR08</accession>
<feature type="chain" id="PRO_5020782852" description="GLPGLI family protein" evidence="1">
    <location>
        <begin position="19"/>
        <end position="178"/>
    </location>
</feature>
<evidence type="ECO:0000313" key="3">
    <source>
        <dbReference type="Proteomes" id="UP000292372"/>
    </source>
</evidence>
<keyword evidence="1" id="KW-0732">Signal</keyword>
<comment type="caution">
    <text evidence="2">The sequence shown here is derived from an EMBL/GenBank/DDBJ whole genome shotgun (WGS) entry which is preliminary data.</text>
</comment>
<sequence length="178" mass="20620">MKTVLIILALFSFSFLNAQYSKGKIYLKDETSLEGFVQIKDMQIVSFKINRKDTPVEYNHETINSVHVNNTKYEYVKSKNFDTPKLLSEMIQGKIKLYSFITFSTGGYSSNGISSGPQRIPYYYISVKDSLISVGSKFNKKQITVFNDCPSLVKKIKTKEFKKWDIYDIVEFYNEDCN</sequence>
<evidence type="ECO:0000256" key="1">
    <source>
        <dbReference type="SAM" id="SignalP"/>
    </source>
</evidence>
<organism evidence="2 3">
    <name type="scientific">Hyunsoonleella pacifica</name>
    <dbReference type="NCBI Taxonomy" id="1080224"/>
    <lineage>
        <taxon>Bacteria</taxon>
        <taxon>Pseudomonadati</taxon>
        <taxon>Bacteroidota</taxon>
        <taxon>Flavobacteriia</taxon>
        <taxon>Flavobacteriales</taxon>
        <taxon>Flavobacteriaceae</taxon>
    </lineage>
</organism>
<proteinExistence type="predicted"/>
<dbReference type="EMBL" id="SIRS01000003">
    <property type="protein sequence ID" value="TBN16701.1"/>
    <property type="molecule type" value="Genomic_DNA"/>
</dbReference>
<gene>
    <name evidence="2" type="ORF">EYD46_08710</name>
</gene>
<dbReference type="Proteomes" id="UP000292372">
    <property type="component" value="Unassembled WGS sequence"/>
</dbReference>
<dbReference type="OrthoDB" id="1117699at2"/>
<evidence type="ECO:0000313" key="2">
    <source>
        <dbReference type="EMBL" id="TBN16701.1"/>
    </source>
</evidence>